<proteinExistence type="predicted"/>
<name>A0A9D4T4G0_RHISA</name>
<feature type="region of interest" description="Disordered" evidence="1">
    <location>
        <begin position="66"/>
        <end position="105"/>
    </location>
</feature>
<keyword evidence="3" id="KW-1185">Reference proteome</keyword>
<evidence type="ECO:0000313" key="2">
    <source>
        <dbReference type="EMBL" id="KAH7969752.1"/>
    </source>
</evidence>
<gene>
    <name evidence="2" type="ORF">HPB52_021720</name>
</gene>
<dbReference type="AlphaFoldDB" id="A0A9D4T4G0"/>
<reference evidence="2" key="2">
    <citation type="submission" date="2021-09" db="EMBL/GenBank/DDBJ databases">
        <authorList>
            <person name="Jia N."/>
            <person name="Wang J."/>
            <person name="Shi W."/>
            <person name="Du L."/>
            <person name="Sun Y."/>
            <person name="Zhan W."/>
            <person name="Jiang J."/>
            <person name="Wang Q."/>
            <person name="Zhang B."/>
            <person name="Ji P."/>
            <person name="Sakyi L.B."/>
            <person name="Cui X."/>
            <person name="Yuan T."/>
            <person name="Jiang B."/>
            <person name="Yang W."/>
            <person name="Lam T.T.-Y."/>
            <person name="Chang Q."/>
            <person name="Ding S."/>
            <person name="Wang X."/>
            <person name="Zhu J."/>
            <person name="Ruan X."/>
            <person name="Zhao L."/>
            <person name="Wei J."/>
            <person name="Que T."/>
            <person name="Du C."/>
            <person name="Cheng J."/>
            <person name="Dai P."/>
            <person name="Han X."/>
            <person name="Huang E."/>
            <person name="Gao Y."/>
            <person name="Liu J."/>
            <person name="Shao H."/>
            <person name="Ye R."/>
            <person name="Li L."/>
            <person name="Wei W."/>
            <person name="Wang X."/>
            <person name="Wang C."/>
            <person name="Huo Q."/>
            <person name="Li W."/>
            <person name="Guo W."/>
            <person name="Chen H."/>
            <person name="Chen S."/>
            <person name="Zhou L."/>
            <person name="Zhou L."/>
            <person name="Ni X."/>
            <person name="Tian J."/>
            <person name="Zhou Y."/>
            <person name="Sheng Y."/>
            <person name="Liu T."/>
            <person name="Pan Y."/>
            <person name="Xia L."/>
            <person name="Li J."/>
            <person name="Zhao F."/>
            <person name="Cao W."/>
        </authorList>
    </citation>
    <scope>NUCLEOTIDE SEQUENCE</scope>
    <source>
        <strain evidence="2">Rsan-2018</strain>
        <tissue evidence="2">Larvae</tissue>
    </source>
</reference>
<evidence type="ECO:0000313" key="3">
    <source>
        <dbReference type="Proteomes" id="UP000821837"/>
    </source>
</evidence>
<comment type="caution">
    <text evidence="2">The sequence shown here is derived from an EMBL/GenBank/DDBJ whole genome shotgun (WGS) entry which is preliminary data.</text>
</comment>
<evidence type="ECO:0000256" key="1">
    <source>
        <dbReference type="SAM" id="MobiDB-lite"/>
    </source>
</evidence>
<organism evidence="2 3">
    <name type="scientific">Rhipicephalus sanguineus</name>
    <name type="common">Brown dog tick</name>
    <name type="synonym">Ixodes sanguineus</name>
    <dbReference type="NCBI Taxonomy" id="34632"/>
    <lineage>
        <taxon>Eukaryota</taxon>
        <taxon>Metazoa</taxon>
        <taxon>Ecdysozoa</taxon>
        <taxon>Arthropoda</taxon>
        <taxon>Chelicerata</taxon>
        <taxon>Arachnida</taxon>
        <taxon>Acari</taxon>
        <taxon>Parasitiformes</taxon>
        <taxon>Ixodida</taxon>
        <taxon>Ixodoidea</taxon>
        <taxon>Ixodidae</taxon>
        <taxon>Rhipicephalinae</taxon>
        <taxon>Rhipicephalus</taxon>
        <taxon>Rhipicephalus</taxon>
    </lineage>
</organism>
<reference evidence="2" key="1">
    <citation type="journal article" date="2020" name="Cell">
        <title>Large-Scale Comparative Analyses of Tick Genomes Elucidate Their Genetic Diversity and Vector Capacities.</title>
        <authorList>
            <consortium name="Tick Genome and Microbiome Consortium (TIGMIC)"/>
            <person name="Jia N."/>
            <person name="Wang J."/>
            <person name="Shi W."/>
            <person name="Du L."/>
            <person name="Sun Y."/>
            <person name="Zhan W."/>
            <person name="Jiang J.F."/>
            <person name="Wang Q."/>
            <person name="Zhang B."/>
            <person name="Ji P."/>
            <person name="Bell-Sakyi L."/>
            <person name="Cui X.M."/>
            <person name="Yuan T.T."/>
            <person name="Jiang B.G."/>
            <person name="Yang W.F."/>
            <person name="Lam T.T."/>
            <person name="Chang Q.C."/>
            <person name="Ding S.J."/>
            <person name="Wang X.J."/>
            <person name="Zhu J.G."/>
            <person name="Ruan X.D."/>
            <person name="Zhao L."/>
            <person name="Wei J.T."/>
            <person name="Ye R.Z."/>
            <person name="Que T.C."/>
            <person name="Du C.H."/>
            <person name="Zhou Y.H."/>
            <person name="Cheng J.X."/>
            <person name="Dai P.F."/>
            <person name="Guo W.B."/>
            <person name="Han X.H."/>
            <person name="Huang E.J."/>
            <person name="Li L.F."/>
            <person name="Wei W."/>
            <person name="Gao Y.C."/>
            <person name="Liu J.Z."/>
            <person name="Shao H.Z."/>
            <person name="Wang X."/>
            <person name="Wang C.C."/>
            <person name="Yang T.C."/>
            <person name="Huo Q.B."/>
            <person name="Li W."/>
            <person name="Chen H.Y."/>
            <person name="Chen S.E."/>
            <person name="Zhou L.G."/>
            <person name="Ni X.B."/>
            <person name="Tian J.H."/>
            <person name="Sheng Y."/>
            <person name="Liu T."/>
            <person name="Pan Y.S."/>
            <person name="Xia L.Y."/>
            <person name="Li J."/>
            <person name="Zhao F."/>
            <person name="Cao W.C."/>
        </authorList>
    </citation>
    <scope>NUCLEOTIDE SEQUENCE</scope>
    <source>
        <strain evidence="2">Rsan-2018</strain>
    </source>
</reference>
<feature type="compositionally biased region" description="Polar residues" evidence="1">
    <location>
        <begin position="75"/>
        <end position="90"/>
    </location>
</feature>
<dbReference type="Proteomes" id="UP000821837">
    <property type="component" value="Unassembled WGS sequence"/>
</dbReference>
<dbReference type="VEuPathDB" id="VectorBase:RSAN_030388"/>
<dbReference type="EMBL" id="JABSTV010001248">
    <property type="protein sequence ID" value="KAH7969752.1"/>
    <property type="molecule type" value="Genomic_DNA"/>
</dbReference>
<sequence length="138" mass="15377">MYNRDLGIASIDSVPAVFGNSVEFLRELVRSVVREELQRQRLDHSAPAVSSLADVVREEVRMAVRDPQPIRGPQQYAQTEAPQQRPQRSSYADALLQGPPARTSSPLQGIEFLESCEVARRSAPQLIAARAPFCVLFF</sequence>
<protein>
    <submittedName>
        <fullName evidence="2">Uncharacterized protein</fullName>
    </submittedName>
</protein>
<accession>A0A9D4T4G0</accession>